<feature type="region of interest" description="Disordered" evidence="1">
    <location>
        <begin position="1"/>
        <end position="20"/>
    </location>
</feature>
<feature type="compositionally biased region" description="Acidic residues" evidence="1">
    <location>
        <begin position="146"/>
        <end position="156"/>
    </location>
</feature>
<organism evidence="2">
    <name type="scientific">Lotharella globosa</name>
    <dbReference type="NCBI Taxonomy" id="91324"/>
    <lineage>
        <taxon>Eukaryota</taxon>
        <taxon>Sar</taxon>
        <taxon>Rhizaria</taxon>
        <taxon>Cercozoa</taxon>
        <taxon>Chlorarachniophyceae</taxon>
        <taxon>Lotharella</taxon>
    </lineage>
</organism>
<feature type="region of interest" description="Disordered" evidence="1">
    <location>
        <begin position="139"/>
        <end position="158"/>
    </location>
</feature>
<name>A0A7S4DLV5_9EUKA</name>
<sequence length="261" mass="28418">MSAKAETSGEDSKVQDSKVNGLLKLQDLTGTDTDKKTRKLDKNADVFLFENTDKGPIQKIKVKGSKYTNVNATQCTEEMTLKKVEDNQGLLQVNDVKLNADATAGDSEELLVAPVESKDHSPDVEDVGSMCAAPVTIVGGLPQQEDGSDQSTDLEEPEMKNLEEPEMLIQQDVGSTENEEHSRAILLHPCVHGVCGEPETLGEIDLSDFTTPMEDSKMLLVFFHGEVGGVQHAAVMDFSDLLSTDDESEEEEDSMSIPTMK</sequence>
<gene>
    <name evidence="2" type="ORF">LGLO00237_LOCUS8909</name>
</gene>
<accession>A0A7S4DLV5</accession>
<proteinExistence type="predicted"/>
<evidence type="ECO:0000313" key="2">
    <source>
        <dbReference type="EMBL" id="CAE0657342.1"/>
    </source>
</evidence>
<protein>
    <submittedName>
        <fullName evidence="2">Uncharacterized protein</fullName>
    </submittedName>
</protein>
<evidence type="ECO:0000256" key="1">
    <source>
        <dbReference type="SAM" id="MobiDB-lite"/>
    </source>
</evidence>
<reference evidence="2" key="1">
    <citation type="submission" date="2021-01" db="EMBL/GenBank/DDBJ databases">
        <authorList>
            <person name="Corre E."/>
            <person name="Pelletier E."/>
            <person name="Niang G."/>
            <person name="Scheremetjew M."/>
            <person name="Finn R."/>
            <person name="Kale V."/>
            <person name="Holt S."/>
            <person name="Cochrane G."/>
            <person name="Meng A."/>
            <person name="Brown T."/>
            <person name="Cohen L."/>
        </authorList>
    </citation>
    <scope>NUCLEOTIDE SEQUENCE</scope>
    <source>
        <strain evidence="2">CCCM811</strain>
    </source>
</reference>
<dbReference type="EMBL" id="HBIV01011975">
    <property type="protein sequence ID" value="CAE0657342.1"/>
    <property type="molecule type" value="Transcribed_RNA"/>
</dbReference>
<dbReference type="AlphaFoldDB" id="A0A7S4DLV5"/>